<accession>A0A8H4KKA1</accession>
<dbReference type="AlphaFoldDB" id="A0A8H4KKA1"/>
<feature type="compositionally biased region" description="Low complexity" evidence="1">
    <location>
        <begin position="13"/>
        <end position="22"/>
    </location>
</feature>
<evidence type="ECO:0008006" key="4">
    <source>
        <dbReference type="Google" id="ProtNLM"/>
    </source>
</evidence>
<evidence type="ECO:0000313" key="2">
    <source>
        <dbReference type="EMBL" id="KAF4451268.1"/>
    </source>
</evidence>
<protein>
    <recommendedName>
        <fullName evidence="4">F-box domain-containing protein</fullName>
    </recommendedName>
</protein>
<dbReference type="OrthoDB" id="5311681at2759"/>
<evidence type="ECO:0000313" key="3">
    <source>
        <dbReference type="Proteomes" id="UP000605986"/>
    </source>
</evidence>
<feature type="region of interest" description="Disordered" evidence="1">
    <location>
        <begin position="1"/>
        <end position="80"/>
    </location>
</feature>
<dbReference type="SUPFAM" id="SSF52047">
    <property type="entry name" value="RNI-like"/>
    <property type="match status" value="1"/>
</dbReference>
<organism evidence="2 3">
    <name type="scientific">Fusarium austroafricanum</name>
    <dbReference type="NCBI Taxonomy" id="2364996"/>
    <lineage>
        <taxon>Eukaryota</taxon>
        <taxon>Fungi</taxon>
        <taxon>Dikarya</taxon>
        <taxon>Ascomycota</taxon>
        <taxon>Pezizomycotina</taxon>
        <taxon>Sordariomycetes</taxon>
        <taxon>Hypocreomycetidae</taxon>
        <taxon>Hypocreales</taxon>
        <taxon>Nectriaceae</taxon>
        <taxon>Fusarium</taxon>
        <taxon>Fusarium concolor species complex</taxon>
    </lineage>
</organism>
<keyword evidence="3" id="KW-1185">Reference proteome</keyword>
<gene>
    <name evidence="2" type="ORF">F53441_5689</name>
</gene>
<reference evidence="2" key="1">
    <citation type="submission" date="2020-01" db="EMBL/GenBank/DDBJ databases">
        <title>Identification and distribution of gene clusters putatively required for synthesis of sphingolipid metabolism inhibitors in phylogenetically diverse species of the filamentous fungus Fusarium.</title>
        <authorList>
            <person name="Kim H.-S."/>
            <person name="Busman M."/>
            <person name="Brown D.W."/>
            <person name="Divon H."/>
            <person name="Uhlig S."/>
            <person name="Proctor R.H."/>
        </authorList>
    </citation>
    <scope>NUCLEOTIDE SEQUENCE</scope>
    <source>
        <strain evidence="2">NRRL 53441</strain>
    </source>
</reference>
<proteinExistence type="predicted"/>
<dbReference type="SUPFAM" id="SSF81383">
    <property type="entry name" value="F-box domain"/>
    <property type="match status" value="1"/>
</dbReference>
<sequence>MEQRRSTRIRNIASAAKAAPAPVSLSTRKRKASGDEEVKTTTKAVMAEKAKVPVSSKEKPKINKNASSTNPPVNSDAAPDDKLSVLPAEILQLILENVRDNPSMVKLACTSKRYYSIASSIFHKRISVSVAFWAHIPNVIRRIEPHLSIAQKKQLKKEGKYKGQQEKFSTRLDPDAVPPSADFVRQMIVGHIDPGKKHKPIVMRYLEEVMKNLHNLEVFYAHEFTVSMSKSLAAQKNLKALNISTNMWRWGGGHIDDEAIISLAKISNLQHLCVTDRGWGETMVNGEKALSSLLLNSLSTLQTLEISADRNYSRFMENWEQDVKARHPDTWKQTPDFTSLRSFSLSDVNFNSCFPGNLTQHLTRAVDFLKLTELKLMNLGNGHLEFFKYLEDLFKNTGSADIHLRKLSLQMDGGDRDQNYAETEVHLEGLYRFISSFDTLICLEIHDYNTYNSAVESNPGLSRRLQQTILKHKDLEMLRFHYKGISSRFEVPCVPAATAKILVKNLPRLRVLEFAPSGDNKDEMFRVLSGAKNLEKLIFCWKQTLFPRPEWPKVYQDVVMKSVIQAFMENASCPGEFIWEKQYKLKEFRFYPFTYVIGSGLKQRNGWFQYDAVKVTKGDRTVMFQNLEEGKGASRDNWYYVPSSQWMDRIMKRNPRAQFMWDNYS</sequence>
<evidence type="ECO:0000256" key="1">
    <source>
        <dbReference type="SAM" id="MobiDB-lite"/>
    </source>
</evidence>
<feature type="compositionally biased region" description="Basic and acidic residues" evidence="1">
    <location>
        <begin position="32"/>
        <end position="61"/>
    </location>
</feature>
<comment type="caution">
    <text evidence="2">The sequence shown here is derived from an EMBL/GenBank/DDBJ whole genome shotgun (WGS) entry which is preliminary data.</text>
</comment>
<dbReference type="Gene3D" id="3.80.10.10">
    <property type="entry name" value="Ribonuclease Inhibitor"/>
    <property type="match status" value="1"/>
</dbReference>
<dbReference type="CDD" id="cd09917">
    <property type="entry name" value="F-box_SF"/>
    <property type="match status" value="1"/>
</dbReference>
<feature type="compositionally biased region" description="Polar residues" evidence="1">
    <location>
        <begin position="64"/>
        <end position="73"/>
    </location>
</feature>
<dbReference type="Proteomes" id="UP000605986">
    <property type="component" value="Unassembled WGS sequence"/>
</dbReference>
<name>A0A8H4KKA1_9HYPO</name>
<dbReference type="EMBL" id="JAADJG010000223">
    <property type="protein sequence ID" value="KAF4451268.1"/>
    <property type="molecule type" value="Genomic_DNA"/>
</dbReference>
<dbReference type="InterPro" id="IPR036047">
    <property type="entry name" value="F-box-like_dom_sf"/>
</dbReference>
<dbReference type="InterPro" id="IPR032675">
    <property type="entry name" value="LRR_dom_sf"/>
</dbReference>